<protein>
    <submittedName>
        <fullName evidence="1">Uncharacterized protein</fullName>
    </submittedName>
</protein>
<dbReference type="AlphaFoldDB" id="A0A2B7XGM1"/>
<evidence type="ECO:0000313" key="2">
    <source>
        <dbReference type="Proteomes" id="UP000223968"/>
    </source>
</evidence>
<accession>A0A2B7XGM1</accession>
<reference evidence="1 2" key="1">
    <citation type="submission" date="2017-10" db="EMBL/GenBank/DDBJ databases">
        <title>Comparative genomics in systemic dimorphic fungi from Ajellomycetaceae.</title>
        <authorList>
            <person name="Munoz J.F."/>
            <person name="Mcewen J.G."/>
            <person name="Clay O.K."/>
            <person name="Cuomo C.A."/>
        </authorList>
    </citation>
    <scope>NUCLEOTIDE SEQUENCE [LARGE SCALE GENOMIC DNA]</scope>
    <source>
        <strain evidence="1 2">UAMH5409</strain>
    </source>
</reference>
<proteinExistence type="predicted"/>
<organism evidence="1 2">
    <name type="scientific">Helicocarpus griseus UAMH5409</name>
    <dbReference type="NCBI Taxonomy" id="1447875"/>
    <lineage>
        <taxon>Eukaryota</taxon>
        <taxon>Fungi</taxon>
        <taxon>Dikarya</taxon>
        <taxon>Ascomycota</taxon>
        <taxon>Pezizomycotina</taxon>
        <taxon>Eurotiomycetes</taxon>
        <taxon>Eurotiomycetidae</taxon>
        <taxon>Onygenales</taxon>
        <taxon>Ajellomycetaceae</taxon>
        <taxon>Helicocarpus</taxon>
    </lineage>
</organism>
<sequence>MVLKDGKILAVLCHEIAVFLYNAYSGGLHKPNSEEAYRQMPKPVLPSFIPPPPVKIKPAELFHPYYQNWEQYPHGIADIVGYWAEYRLFGGVVLFDRGQAGSACKDIFIHPVRNYHIFQPSDTQIKEYLNVLLSDQSQASLTTAKAAEHMRFKAEKYARRIDLYDAIVHLNIYRDKYERIIPSQRPRRCVFWAEDVMPDYARALANLNQQYNHQGGQNNK</sequence>
<evidence type="ECO:0000313" key="1">
    <source>
        <dbReference type="EMBL" id="PGH07921.1"/>
    </source>
</evidence>
<keyword evidence="2" id="KW-1185">Reference proteome</keyword>
<comment type="caution">
    <text evidence="1">The sequence shown here is derived from an EMBL/GenBank/DDBJ whole genome shotgun (WGS) entry which is preliminary data.</text>
</comment>
<dbReference type="EMBL" id="PDNB01000105">
    <property type="protein sequence ID" value="PGH07921.1"/>
    <property type="molecule type" value="Genomic_DNA"/>
</dbReference>
<gene>
    <name evidence="1" type="ORF">AJ79_06129</name>
</gene>
<dbReference type="Proteomes" id="UP000223968">
    <property type="component" value="Unassembled WGS sequence"/>
</dbReference>
<dbReference type="OrthoDB" id="5346581at2759"/>
<name>A0A2B7XGM1_9EURO</name>